<dbReference type="PATRIC" id="fig|743698.3.peg.988"/>
<evidence type="ECO:0000259" key="5">
    <source>
        <dbReference type="PROSITE" id="PS51464"/>
    </source>
</evidence>
<dbReference type="GO" id="GO:0097367">
    <property type="term" value="F:carbohydrate derivative binding"/>
    <property type="evidence" value="ECO:0007669"/>
    <property type="project" value="InterPro"/>
</dbReference>
<dbReference type="InterPro" id="IPR046348">
    <property type="entry name" value="SIS_dom_sf"/>
</dbReference>
<dbReference type="EMBL" id="CP011856">
    <property type="protein sequence ID" value="AKM54537.1"/>
    <property type="molecule type" value="Genomic_DNA"/>
</dbReference>
<dbReference type="Pfam" id="PF01418">
    <property type="entry name" value="HTH_6"/>
    <property type="match status" value="1"/>
</dbReference>
<keyword evidence="1" id="KW-0805">Transcription regulation</keyword>
<keyword evidence="3" id="KW-0804">Transcription</keyword>
<dbReference type="SUPFAM" id="SSF46689">
    <property type="entry name" value="Homeodomain-like"/>
    <property type="match status" value="1"/>
</dbReference>
<dbReference type="PROSITE" id="PS51071">
    <property type="entry name" value="HTH_RPIR"/>
    <property type="match status" value="1"/>
</dbReference>
<reference evidence="7" key="2">
    <citation type="submission" date="2015-06" db="EMBL/GenBank/DDBJ databases">
        <title>Complete genome sequence of Spiroplasma eriocheiris TDA-040725-5 (DSM 21848).</title>
        <authorList>
            <person name="Lo W.-S."/>
            <person name="Kuo C.-H."/>
        </authorList>
    </citation>
    <scope>NUCLEOTIDE SEQUENCE [LARGE SCALE GENOMIC DNA]</scope>
    <source>
        <strain evidence="7">TDA-040725-5</strain>
    </source>
</reference>
<dbReference type="InterPro" id="IPR047640">
    <property type="entry name" value="RpiR-like"/>
</dbReference>
<organism evidence="6 7">
    <name type="scientific">Spiroplasma eriocheiris</name>
    <dbReference type="NCBI Taxonomy" id="315358"/>
    <lineage>
        <taxon>Bacteria</taxon>
        <taxon>Bacillati</taxon>
        <taxon>Mycoplasmatota</taxon>
        <taxon>Mollicutes</taxon>
        <taxon>Entomoplasmatales</taxon>
        <taxon>Spiroplasmataceae</taxon>
        <taxon>Spiroplasma</taxon>
    </lineage>
</organism>
<dbReference type="InterPro" id="IPR001347">
    <property type="entry name" value="SIS_dom"/>
</dbReference>
<feature type="domain" description="SIS" evidence="5">
    <location>
        <begin position="117"/>
        <end position="258"/>
    </location>
</feature>
<dbReference type="RefSeq" id="WP_047791733.1">
    <property type="nucleotide sequence ID" value="NZ_CP011856.1"/>
</dbReference>
<dbReference type="InterPro" id="IPR000281">
    <property type="entry name" value="HTH_RpiR"/>
</dbReference>
<dbReference type="InterPro" id="IPR009057">
    <property type="entry name" value="Homeodomain-like_sf"/>
</dbReference>
<sequence length="280" mass="32171">MIPIIILSSYDLTYSEEHIAKEINKNPNYFIKNSITTISQELGVATSTISRLAKKLGYKTFKEFKLFIYEKNKQIKNNFSIENGGKLPKLIQKIKNFNMYSIFETINNLDPNELNSVIHCILKSKRIFIYGVGSGGMVASEMNNNLRRLGLNSHTSQDFHGQILFLNSFKENELFILFSTSGLTREIIELIKIAQHNNCQTLLITARQDLGKTLQPNFVLYYYVHYDESAYFPIISSKISQLIISDILVSMLIEKLPDKQQEIENGKHLIVNWNQTGSIF</sequence>
<accession>A0A0H3XN25</accession>
<dbReference type="PANTHER" id="PTHR30514">
    <property type="entry name" value="GLUCOKINASE"/>
    <property type="match status" value="1"/>
</dbReference>
<dbReference type="Gene3D" id="1.10.10.10">
    <property type="entry name" value="Winged helix-like DNA-binding domain superfamily/Winged helix DNA-binding domain"/>
    <property type="match status" value="1"/>
</dbReference>
<dbReference type="SUPFAM" id="SSF53697">
    <property type="entry name" value="SIS domain"/>
    <property type="match status" value="1"/>
</dbReference>
<evidence type="ECO:0000256" key="3">
    <source>
        <dbReference type="ARBA" id="ARBA00023163"/>
    </source>
</evidence>
<dbReference type="Gene3D" id="3.40.50.10490">
    <property type="entry name" value="Glucose-6-phosphate isomerase like protein, domain 1"/>
    <property type="match status" value="1"/>
</dbReference>
<dbReference type="AlphaFoldDB" id="A0A0H3XN25"/>
<protein>
    <submittedName>
        <fullName evidence="6">RpiR family transcriptional regulator</fullName>
    </submittedName>
</protein>
<feature type="domain" description="HTH rpiR-type" evidence="4">
    <location>
        <begin position="1"/>
        <end position="75"/>
    </location>
</feature>
<dbReference type="GO" id="GO:1901135">
    <property type="term" value="P:carbohydrate derivative metabolic process"/>
    <property type="evidence" value="ECO:0007669"/>
    <property type="project" value="InterPro"/>
</dbReference>
<dbReference type="PROSITE" id="PS51464">
    <property type="entry name" value="SIS"/>
    <property type="match status" value="1"/>
</dbReference>
<dbReference type="Proteomes" id="UP000035661">
    <property type="component" value="Chromosome"/>
</dbReference>
<name>A0A0H3XN25_9MOLU</name>
<keyword evidence="7" id="KW-1185">Reference proteome</keyword>
<evidence type="ECO:0000313" key="7">
    <source>
        <dbReference type="Proteomes" id="UP000035661"/>
    </source>
</evidence>
<reference evidence="6 7" key="1">
    <citation type="journal article" date="2015" name="Genome Biol. Evol.">
        <title>Found and Lost: The Fates of Horizontally Acquired Genes in Arthropod-Symbiotic Spiroplasma.</title>
        <authorList>
            <person name="Lo W.S."/>
            <person name="Gasparich G.E."/>
            <person name="Kuo C.H."/>
        </authorList>
    </citation>
    <scope>NUCLEOTIDE SEQUENCE [LARGE SCALE GENOMIC DNA]</scope>
    <source>
        <strain evidence="7">TDA-040725-5</strain>
    </source>
</reference>
<gene>
    <name evidence="6" type="ORF">SERIO_v1c09790</name>
</gene>
<proteinExistence type="predicted"/>
<dbReference type="PANTHER" id="PTHR30514:SF21">
    <property type="entry name" value="RPIR-FAMILY TRANSCRIPTIONAL REGULATOR"/>
    <property type="match status" value="1"/>
</dbReference>
<dbReference type="GO" id="GO:0003677">
    <property type="term" value="F:DNA binding"/>
    <property type="evidence" value="ECO:0007669"/>
    <property type="project" value="UniProtKB-KW"/>
</dbReference>
<dbReference type="Pfam" id="PF01380">
    <property type="entry name" value="SIS"/>
    <property type="match status" value="1"/>
</dbReference>
<dbReference type="STRING" id="315358.SERIO_v1c09790"/>
<evidence type="ECO:0000256" key="1">
    <source>
        <dbReference type="ARBA" id="ARBA00023015"/>
    </source>
</evidence>
<evidence type="ECO:0000313" key="6">
    <source>
        <dbReference type="EMBL" id="AKM54537.1"/>
    </source>
</evidence>
<dbReference type="CDD" id="cd05013">
    <property type="entry name" value="SIS_RpiR"/>
    <property type="match status" value="1"/>
</dbReference>
<dbReference type="InterPro" id="IPR036388">
    <property type="entry name" value="WH-like_DNA-bd_sf"/>
</dbReference>
<keyword evidence="2" id="KW-0238">DNA-binding</keyword>
<dbReference type="GO" id="GO:0003700">
    <property type="term" value="F:DNA-binding transcription factor activity"/>
    <property type="evidence" value="ECO:0007669"/>
    <property type="project" value="InterPro"/>
</dbReference>
<dbReference type="InterPro" id="IPR035472">
    <property type="entry name" value="RpiR-like_SIS"/>
</dbReference>
<evidence type="ECO:0000259" key="4">
    <source>
        <dbReference type="PROSITE" id="PS51071"/>
    </source>
</evidence>
<dbReference type="KEGG" id="seri:SERIO_v1c09790"/>
<evidence type="ECO:0000256" key="2">
    <source>
        <dbReference type="ARBA" id="ARBA00023125"/>
    </source>
</evidence>